<dbReference type="PANTHER" id="PTHR16079:SF4">
    <property type="entry name" value="E3 UBIQUITIN-PROTEIN LIGASE CHFR"/>
    <property type="match status" value="1"/>
</dbReference>
<accession>A0A5J4X4I4</accession>
<organism evidence="2 3">
    <name type="scientific">Streblomastix strix</name>
    <dbReference type="NCBI Taxonomy" id="222440"/>
    <lineage>
        <taxon>Eukaryota</taxon>
        <taxon>Metamonada</taxon>
        <taxon>Preaxostyla</taxon>
        <taxon>Oxymonadida</taxon>
        <taxon>Streblomastigidae</taxon>
        <taxon>Streblomastix</taxon>
    </lineage>
</organism>
<proteinExistence type="predicted"/>
<dbReference type="Pfam" id="PF00498">
    <property type="entry name" value="FHA"/>
    <property type="match status" value="1"/>
</dbReference>
<dbReference type="GO" id="GO:0006511">
    <property type="term" value="P:ubiquitin-dependent protein catabolic process"/>
    <property type="evidence" value="ECO:0007669"/>
    <property type="project" value="TreeGrafter"/>
</dbReference>
<feature type="domain" description="FHA" evidence="1">
    <location>
        <begin position="38"/>
        <end position="86"/>
    </location>
</feature>
<evidence type="ECO:0000259" key="1">
    <source>
        <dbReference type="PROSITE" id="PS50006"/>
    </source>
</evidence>
<dbReference type="PANTHER" id="PTHR16079">
    <property type="entry name" value="UBIQUITIN LIGASE PROTEIN CHFR"/>
    <property type="match status" value="1"/>
</dbReference>
<dbReference type="Proteomes" id="UP000324800">
    <property type="component" value="Unassembled WGS sequence"/>
</dbReference>
<sequence length="120" mass="13530">MTQKSSKHKESQTPIKNKTVLKALTSNLEDININDQEIIVGRDEESDVIVNDMRISGSHMKIRKMGSDVIITDVSSNGTFINGKKLGFKNNRILRDGDVIDLRMPPNQSNEGIIQFAFWN</sequence>
<dbReference type="AlphaFoldDB" id="A0A5J4X4I4"/>
<reference evidence="2 3" key="1">
    <citation type="submission" date="2019-03" db="EMBL/GenBank/DDBJ databases">
        <title>Single cell metagenomics reveals metabolic interactions within the superorganism composed of flagellate Streblomastix strix and complex community of Bacteroidetes bacteria on its surface.</title>
        <authorList>
            <person name="Treitli S.C."/>
            <person name="Kolisko M."/>
            <person name="Husnik F."/>
            <person name="Keeling P."/>
            <person name="Hampl V."/>
        </authorList>
    </citation>
    <scope>NUCLEOTIDE SEQUENCE [LARGE SCALE GENOMIC DNA]</scope>
    <source>
        <strain evidence="2">ST1C</strain>
    </source>
</reference>
<dbReference type="Gene3D" id="2.60.200.20">
    <property type="match status" value="1"/>
</dbReference>
<dbReference type="GO" id="GO:0016567">
    <property type="term" value="P:protein ubiquitination"/>
    <property type="evidence" value="ECO:0007669"/>
    <property type="project" value="TreeGrafter"/>
</dbReference>
<gene>
    <name evidence="2" type="ORF">EZS28_003048</name>
</gene>
<dbReference type="SMART" id="SM00240">
    <property type="entry name" value="FHA"/>
    <property type="match status" value="1"/>
</dbReference>
<dbReference type="InterPro" id="IPR000253">
    <property type="entry name" value="FHA_dom"/>
</dbReference>
<dbReference type="OrthoDB" id="687730at2759"/>
<protein>
    <recommendedName>
        <fullName evidence="1">FHA domain-containing protein</fullName>
    </recommendedName>
</protein>
<dbReference type="EMBL" id="SNRW01000390">
    <property type="protein sequence ID" value="KAA6401429.1"/>
    <property type="molecule type" value="Genomic_DNA"/>
</dbReference>
<dbReference type="GO" id="GO:0005634">
    <property type="term" value="C:nucleus"/>
    <property type="evidence" value="ECO:0007669"/>
    <property type="project" value="TreeGrafter"/>
</dbReference>
<dbReference type="InterPro" id="IPR008984">
    <property type="entry name" value="SMAD_FHA_dom_sf"/>
</dbReference>
<evidence type="ECO:0000313" key="3">
    <source>
        <dbReference type="Proteomes" id="UP000324800"/>
    </source>
</evidence>
<comment type="caution">
    <text evidence="2">The sequence shown here is derived from an EMBL/GenBank/DDBJ whole genome shotgun (WGS) entry which is preliminary data.</text>
</comment>
<evidence type="ECO:0000313" key="2">
    <source>
        <dbReference type="EMBL" id="KAA6401429.1"/>
    </source>
</evidence>
<dbReference type="SUPFAM" id="SSF49879">
    <property type="entry name" value="SMAD/FHA domain"/>
    <property type="match status" value="1"/>
</dbReference>
<dbReference type="InterPro" id="IPR052256">
    <property type="entry name" value="E3_ubiquitin-ligase_CHFR"/>
</dbReference>
<name>A0A5J4X4I4_9EUKA</name>
<dbReference type="PROSITE" id="PS50006">
    <property type="entry name" value="FHA_DOMAIN"/>
    <property type="match status" value="1"/>
</dbReference>
<dbReference type="GO" id="GO:0004842">
    <property type="term" value="F:ubiquitin-protein transferase activity"/>
    <property type="evidence" value="ECO:0007669"/>
    <property type="project" value="TreeGrafter"/>
</dbReference>